<proteinExistence type="predicted"/>
<dbReference type="Proteomes" id="UP000027920">
    <property type="component" value="Unassembled WGS sequence"/>
</dbReference>
<feature type="compositionally biased region" description="Polar residues" evidence="2">
    <location>
        <begin position="161"/>
        <end position="174"/>
    </location>
</feature>
<accession>A0A072PD89</accession>
<evidence type="ECO:0000256" key="1">
    <source>
        <dbReference type="SAM" id="Coils"/>
    </source>
</evidence>
<feature type="coiled-coil region" evidence="1">
    <location>
        <begin position="427"/>
        <end position="461"/>
    </location>
</feature>
<sequence length="510" mass="56955">MLRIKNAILGDYSAAEALPTVTEGEAAEQFPALLSPTISVHHDNTPSQVIPQWLRELNSSRAMRHSRASSIVSTRTKFSTNTLQEDTRSIDINVAGQYFRISRDGSRITVDDPPPYTGPGVTVRFRSGQMAPVARSDWSEATQGDDNDDELSDTEHGARTPRSTSTTIDTNTLVGANILDPSEFEMPSPVGPDQLSHRSSTRTLVGSGSHDDLGVSDHSQGSFANHGDDARSMQRLWERAPISRATMPPLRAPTVHSLPATPNRRMQLPALVTSNSTRTISNPASRPLFPRTEDVATIPQIQSAGPVLSRLPDEREPRSPDYIGHNARGIFPSMTRSTALQVSGMPNRPFEMGANRGSRAGFLGVEESSDPHTPLSMDTENDISMHYASMMRKLDYEHRKALHLKDKELADMRVRLHEKDTVLRQQLRAKDFMIDDLKQRLSNLEENVDGMLEKARNQVEDLWECRWKDRDFHLRERMRRIEEDAHKMIEKFRAGQAEANDTSVPSAVAN</sequence>
<evidence type="ECO:0000313" key="3">
    <source>
        <dbReference type="EMBL" id="KEF57243.1"/>
    </source>
</evidence>
<reference evidence="3 4" key="1">
    <citation type="submission" date="2013-03" db="EMBL/GenBank/DDBJ databases">
        <title>The Genome Sequence of Exophiala aquamarina CBS 119918.</title>
        <authorList>
            <consortium name="The Broad Institute Genomics Platform"/>
            <person name="Cuomo C."/>
            <person name="de Hoog S."/>
            <person name="Gorbushina A."/>
            <person name="Walker B."/>
            <person name="Young S.K."/>
            <person name="Zeng Q."/>
            <person name="Gargeya S."/>
            <person name="Fitzgerald M."/>
            <person name="Haas B."/>
            <person name="Abouelleil A."/>
            <person name="Allen A.W."/>
            <person name="Alvarado L."/>
            <person name="Arachchi H.M."/>
            <person name="Berlin A.M."/>
            <person name="Chapman S.B."/>
            <person name="Gainer-Dewar J."/>
            <person name="Goldberg J."/>
            <person name="Griggs A."/>
            <person name="Gujja S."/>
            <person name="Hansen M."/>
            <person name="Howarth C."/>
            <person name="Imamovic A."/>
            <person name="Ireland A."/>
            <person name="Larimer J."/>
            <person name="McCowan C."/>
            <person name="Murphy C."/>
            <person name="Pearson M."/>
            <person name="Poon T.W."/>
            <person name="Priest M."/>
            <person name="Roberts A."/>
            <person name="Saif S."/>
            <person name="Shea T."/>
            <person name="Sisk P."/>
            <person name="Sykes S."/>
            <person name="Wortman J."/>
            <person name="Nusbaum C."/>
            <person name="Birren B."/>
        </authorList>
    </citation>
    <scope>NUCLEOTIDE SEQUENCE [LARGE SCALE GENOMIC DNA]</scope>
    <source>
        <strain evidence="3 4">CBS 119918</strain>
    </source>
</reference>
<dbReference type="HOGENOM" id="CLU_041439_0_0_1"/>
<organism evidence="3 4">
    <name type="scientific">Exophiala aquamarina CBS 119918</name>
    <dbReference type="NCBI Taxonomy" id="1182545"/>
    <lineage>
        <taxon>Eukaryota</taxon>
        <taxon>Fungi</taxon>
        <taxon>Dikarya</taxon>
        <taxon>Ascomycota</taxon>
        <taxon>Pezizomycotina</taxon>
        <taxon>Eurotiomycetes</taxon>
        <taxon>Chaetothyriomycetidae</taxon>
        <taxon>Chaetothyriales</taxon>
        <taxon>Herpotrichiellaceae</taxon>
        <taxon>Exophiala</taxon>
    </lineage>
</organism>
<dbReference type="VEuPathDB" id="FungiDB:A1O9_05160"/>
<feature type="compositionally biased region" description="Acidic residues" evidence="2">
    <location>
        <begin position="143"/>
        <end position="152"/>
    </location>
</feature>
<evidence type="ECO:0000313" key="4">
    <source>
        <dbReference type="Proteomes" id="UP000027920"/>
    </source>
</evidence>
<feature type="region of interest" description="Disordered" evidence="2">
    <location>
        <begin position="105"/>
        <end position="230"/>
    </location>
</feature>
<dbReference type="AlphaFoldDB" id="A0A072PD89"/>
<comment type="caution">
    <text evidence="3">The sequence shown here is derived from an EMBL/GenBank/DDBJ whole genome shotgun (WGS) entry which is preliminary data.</text>
</comment>
<name>A0A072PD89_9EURO</name>
<gene>
    <name evidence="3" type="ORF">A1O9_05160</name>
</gene>
<evidence type="ECO:0000256" key="2">
    <source>
        <dbReference type="SAM" id="MobiDB-lite"/>
    </source>
</evidence>
<keyword evidence="4" id="KW-1185">Reference proteome</keyword>
<feature type="compositionally biased region" description="Polar residues" evidence="2">
    <location>
        <begin position="197"/>
        <end position="206"/>
    </location>
</feature>
<protein>
    <submittedName>
        <fullName evidence="3">Uncharacterized protein</fullName>
    </submittedName>
</protein>
<dbReference type="EMBL" id="AMGV01000004">
    <property type="protein sequence ID" value="KEF57243.1"/>
    <property type="molecule type" value="Genomic_DNA"/>
</dbReference>
<dbReference type="GeneID" id="25280086"/>
<keyword evidence="1" id="KW-0175">Coiled coil</keyword>
<dbReference type="OrthoDB" id="5393115at2759"/>
<dbReference type="RefSeq" id="XP_013259833.1">
    <property type="nucleotide sequence ID" value="XM_013404379.1"/>
</dbReference>